<proteinExistence type="predicted"/>
<dbReference type="RefSeq" id="WP_146945726.1">
    <property type="nucleotide sequence ID" value="NZ_VOQF01000001.1"/>
</dbReference>
<sequence length="227" mass="27572">MENIVSKFMKDHFDILSLRPPLFYLWNYGIRFEISMPWVDHEDKNNQQQINERTTTLFKSVFNQVDDILLITDIHCEQHDTFLQKRSTKVYQKYIKNKETVRKLQHIVLPNVFIEDEEDGEDYTEMVTHRFVLPCKMSEIRYHSLLKAISYEDFYHPDQILKGFPRHGIDIYFINLTKKMIYHLYDDRGCDVIASDKEDLYLLYESYNEWILDYDREEIDKVFKSNK</sequence>
<evidence type="ECO:0000313" key="3">
    <source>
        <dbReference type="Proteomes" id="UP000321363"/>
    </source>
</evidence>
<dbReference type="AlphaFoldDB" id="A0A5C6W637"/>
<reference evidence="2 3" key="1">
    <citation type="journal article" date="2005" name="Int. J. Syst. Evol. Microbiol.">
        <title>Bacillus litoralis sp. nov., isolated from a tidal flat of the Yellow Sea in Korea.</title>
        <authorList>
            <person name="Yoon J.H."/>
            <person name="Oh T.K."/>
        </authorList>
    </citation>
    <scope>NUCLEOTIDE SEQUENCE [LARGE SCALE GENOMIC DNA]</scope>
    <source>
        <strain evidence="2 3">SW-211</strain>
    </source>
</reference>
<dbReference type="EMBL" id="VOQF01000001">
    <property type="protein sequence ID" value="TXC92864.1"/>
    <property type="molecule type" value="Genomic_DNA"/>
</dbReference>
<gene>
    <name evidence="2" type="ORF">FS935_01330</name>
</gene>
<keyword evidence="3" id="KW-1185">Reference proteome</keyword>
<dbReference type="Pfam" id="PF13021">
    <property type="entry name" value="DUF3885"/>
    <property type="match status" value="1"/>
</dbReference>
<feature type="domain" description="DUF3885" evidence="1">
    <location>
        <begin position="6"/>
        <end position="215"/>
    </location>
</feature>
<name>A0A5C6W637_9BACI</name>
<dbReference type="OrthoDB" id="72213at2"/>
<dbReference type="InterPro" id="IPR024976">
    <property type="entry name" value="DUF3885"/>
</dbReference>
<evidence type="ECO:0000259" key="1">
    <source>
        <dbReference type="Pfam" id="PF13021"/>
    </source>
</evidence>
<dbReference type="Proteomes" id="UP000321363">
    <property type="component" value="Unassembled WGS sequence"/>
</dbReference>
<evidence type="ECO:0000313" key="2">
    <source>
        <dbReference type="EMBL" id="TXC92864.1"/>
    </source>
</evidence>
<accession>A0A5C6W637</accession>
<protein>
    <submittedName>
        <fullName evidence="2">DUF3885 domain-containing protein</fullName>
    </submittedName>
</protein>
<organism evidence="2 3">
    <name type="scientific">Metabacillus litoralis</name>
    <dbReference type="NCBI Taxonomy" id="152268"/>
    <lineage>
        <taxon>Bacteria</taxon>
        <taxon>Bacillati</taxon>
        <taxon>Bacillota</taxon>
        <taxon>Bacilli</taxon>
        <taxon>Bacillales</taxon>
        <taxon>Bacillaceae</taxon>
        <taxon>Metabacillus</taxon>
    </lineage>
</organism>
<comment type="caution">
    <text evidence="2">The sequence shown here is derived from an EMBL/GenBank/DDBJ whole genome shotgun (WGS) entry which is preliminary data.</text>
</comment>